<sequence>MEHLLVRLFLATALTNLPFVRDSNARLKLGTKSGKRVVFSIDTKWLWNQTFGRRAWGTLLLMETRKVR</sequence>
<protein>
    <submittedName>
        <fullName evidence="1">Putative secreted protein</fullName>
    </submittedName>
</protein>
<dbReference type="AlphaFoldDB" id="A0A147BLN1"/>
<accession>A0A147BLN1</accession>
<proteinExistence type="predicted"/>
<name>A0A147BLN1_IXORI</name>
<organism evidence="1">
    <name type="scientific">Ixodes ricinus</name>
    <name type="common">Common tick</name>
    <name type="synonym">Acarus ricinus</name>
    <dbReference type="NCBI Taxonomy" id="34613"/>
    <lineage>
        <taxon>Eukaryota</taxon>
        <taxon>Metazoa</taxon>
        <taxon>Ecdysozoa</taxon>
        <taxon>Arthropoda</taxon>
        <taxon>Chelicerata</taxon>
        <taxon>Arachnida</taxon>
        <taxon>Acari</taxon>
        <taxon>Parasitiformes</taxon>
        <taxon>Ixodida</taxon>
        <taxon>Ixodoidea</taxon>
        <taxon>Ixodidae</taxon>
        <taxon>Ixodinae</taxon>
        <taxon>Ixodes</taxon>
    </lineage>
</organism>
<reference evidence="1" key="1">
    <citation type="journal article" date="2018" name="PLoS Negl. Trop. Dis.">
        <title>Sialome diversity of ticks revealed by RNAseq of single tick salivary glands.</title>
        <authorList>
            <person name="Perner J."/>
            <person name="Kropackova S."/>
            <person name="Kopacek P."/>
            <person name="Ribeiro J.M."/>
        </authorList>
    </citation>
    <scope>NUCLEOTIDE SEQUENCE</scope>
    <source>
        <strain evidence="1">Siblings of single egg batch collected in Ceske Budejovice</strain>
        <tissue evidence="1">Salivary glands</tissue>
    </source>
</reference>
<evidence type="ECO:0000313" key="1">
    <source>
        <dbReference type="EMBL" id="JAR91707.1"/>
    </source>
</evidence>
<dbReference type="EMBL" id="GEGO01003697">
    <property type="protein sequence ID" value="JAR91707.1"/>
    <property type="molecule type" value="Transcribed_RNA"/>
</dbReference>